<evidence type="ECO:0000259" key="2">
    <source>
        <dbReference type="PROSITE" id="PS50011"/>
    </source>
</evidence>
<comment type="similarity">
    <text evidence="1">Belongs to the sel-1 family.</text>
</comment>
<dbReference type="EMBL" id="JEMT01026507">
    <property type="protein sequence ID" value="EXX59262.1"/>
    <property type="molecule type" value="Genomic_DNA"/>
</dbReference>
<protein>
    <submittedName>
        <fullName evidence="3">Skt5p</fullName>
    </submittedName>
</protein>
<dbReference type="PROSITE" id="PS50011">
    <property type="entry name" value="PROTEIN_KINASE_DOM"/>
    <property type="match status" value="1"/>
</dbReference>
<sequence>MRKLALLYEGTEKNLEKAFYWYQKAAEFGNELVQYKLACLYYSNKDIENYLEKAFYWFEKSAENGNKIAQHNLASLYYSGKGTERNNLEKAFYWYQKAAENGHENAMHNLACLYNHGEGTEINSEKAFYWNQKAAEKDHIDAQCSLAYLYKNGKGTEENLEKAFYWYQKAAEKDHIDAQCNLAYLYKNGKGTEENLEKAFYWYQKAAERNSINAQYNLARLNSEGTEKNLEKAFYWYQKAAENNDKYAMNNLAVCYNNGEGTEKNFEKAFYWYQKAAEMDHIDAQYYLARLYDNGQGTERNLEKAFYLYQKAAEKNQIKAQYNLACIYYAGEVIEKNLEKSFYWYQRAAEGGNTNAMSILALYYVSDDEGILEKNLEKAFYWNQKAAENGNEIAQHNLASLYYYGKGTERNLEKAFYWNQKAAENDSAKSQYNLACLYYNGEGTEKNLEKAFYWNQKAAEKDHIDAQYHLASMFYNGEGTERNLEKAFYWYHKAAKSGNEDAMGNLIICYKYAMGIEKDLEKAFYWYQKVTENSKVNSGKCKECNQLYIGYQWCQQCNSKRFQQDFLKWTSGNKFIDKFIQDAQLNAKNINEVLEWIPYNKLNNINYYDKGGFGTIDKAIWLDGPIDSWDFDKQQWNRWTLQKGYEVILKNLNNFSDLDDEFLNEWKYNYNCQKKSFSKFVRFFGITQDPNSLNYMIVMSYVKEGSLRKCLPNIVKLNWYDKLQLLKKIILGLKIIHESGLVHRDLHDGNILISNNEIYIIDLGLCNSVSNLQNSENIYGVMPYIAPEVLRGNPYTSASDIYSFSMIMWEFTSGVPPFYGEEYDYQLNLSICEGERPEIIKNTPENYKDLMKACWDSEPTKRPTLKAIESTISEWLSFFNKYIIVDGIEHMTMGDTDTNSSQVVSIMREFAKALERKQFNTSTFAMQSHPSECDKIYSFEILDENFISNNSDCLDCII</sequence>
<evidence type="ECO:0000256" key="1">
    <source>
        <dbReference type="ARBA" id="ARBA00038101"/>
    </source>
</evidence>
<evidence type="ECO:0000313" key="3">
    <source>
        <dbReference type="EMBL" id="EXX59262.1"/>
    </source>
</evidence>
<dbReference type="PRINTS" id="PR00109">
    <property type="entry name" value="TYRKINASE"/>
</dbReference>
<dbReference type="HOGENOM" id="CLU_000288_97_0_1"/>
<dbReference type="InterPro" id="IPR000719">
    <property type="entry name" value="Prot_kinase_dom"/>
</dbReference>
<dbReference type="Proteomes" id="UP000022910">
    <property type="component" value="Unassembled WGS sequence"/>
</dbReference>
<feature type="domain" description="Protein kinase" evidence="2">
    <location>
        <begin position="602"/>
        <end position="876"/>
    </location>
</feature>
<dbReference type="AlphaFoldDB" id="A0A015IPV6"/>
<dbReference type="Pfam" id="PF07714">
    <property type="entry name" value="PK_Tyr_Ser-Thr"/>
    <property type="match status" value="1"/>
</dbReference>
<dbReference type="InterPro" id="IPR011990">
    <property type="entry name" value="TPR-like_helical_dom_sf"/>
</dbReference>
<dbReference type="Gene3D" id="1.10.510.10">
    <property type="entry name" value="Transferase(Phosphotransferase) domain 1"/>
    <property type="match status" value="1"/>
</dbReference>
<dbReference type="InterPro" id="IPR001245">
    <property type="entry name" value="Ser-Thr/Tyr_kinase_cat_dom"/>
</dbReference>
<dbReference type="GO" id="GO:0005524">
    <property type="term" value="F:ATP binding"/>
    <property type="evidence" value="ECO:0007669"/>
    <property type="project" value="InterPro"/>
</dbReference>
<dbReference type="InterPro" id="IPR011009">
    <property type="entry name" value="Kinase-like_dom_sf"/>
</dbReference>
<dbReference type="PANTHER" id="PTHR11102:SF160">
    <property type="entry name" value="ERAD-ASSOCIATED E3 UBIQUITIN-PROTEIN LIGASE COMPONENT HRD3"/>
    <property type="match status" value="1"/>
</dbReference>
<evidence type="ECO:0000313" key="4">
    <source>
        <dbReference type="Proteomes" id="UP000022910"/>
    </source>
</evidence>
<dbReference type="InterPro" id="IPR050767">
    <property type="entry name" value="Sel1_AlgK"/>
</dbReference>
<dbReference type="Gene3D" id="1.25.40.10">
    <property type="entry name" value="Tetratricopeptide repeat domain"/>
    <property type="match status" value="3"/>
</dbReference>
<reference evidence="3 4" key="1">
    <citation type="submission" date="2014-02" db="EMBL/GenBank/DDBJ databases">
        <title>Single nucleus genome sequencing reveals high similarity among nuclei of an endomycorrhizal fungus.</title>
        <authorList>
            <person name="Lin K."/>
            <person name="Geurts R."/>
            <person name="Zhang Z."/>
            <person name="Limpens E."/>
            <person name="Saunders D.G."/>
            <person name="Mu D."/>
            <person name="Pang E."/>
            <person name="Cao H."/>
            <person name="Cha H."/>
            <person name="Lin T."/>
            <person name="Zhou Q."/>
            <person name="Shang Y."/>
            <person name="Li Y."/>
            <person name="Ivanov S."/>
            <person name="Sharma T."/>
            <person name="Velzen R.V."/>
            <person name="Ruijter N.D."/>
            <person name="Aanen D.K."/>
            <person name="Win J."/>
            <person name="Kamoun S."/>
            <person name="Bisseling T."/>
            <person name="Huang S."/>
        </authorList>
    </citation>
    <scope>NUCLEOTIDE SEQUENCE [LARGE SCALE GENOMIC DNA]</scope>
    <source>
        <strain evidence="4">DAOM197198w</strain>
    </source>
</reference>
<comment type="caution">
    <text evidence="3">The sequence shown here is derived from an EMBL/GenBank/DDBJ whole genome shotgun (WGS) entry which is preliminary data.</text>
</comment>
<dbReference type="InterPro" id="IPR006597">
    <property type="entry name" value="Sel1-like"/>
</dbReference>
<dbReference type="Pfam" id="PF08238">
    <property type="entry name" value="Sel1"/>
    <property type="match status" value="15"/>
</dbReference>
<organism evidence="3 4">
    <name type="scientific">Rhizophagus irregularis (strain DAOM 197198w)</name>
    <name type="common">Glomus intraradices</name>
    <dbReference type="NCBI Taxonomy" id="1432141"/>
    <lineage>
        <taxon>Eukaryota</taxon>
        <taxon>Fungi</taxon>
        <taxon>Fungi incertae sedis</taxon>
        <taxon>Mucoromycota</taxon>
        <taxon>Glomeromycotina</taxon>
        <taxon>Glomeromycetes</taxon>
        <taxon>Glomerales</taxon>
        <taxon>Glomeraceae</taxon>
        <taxon>Rhizophagus</taxon>
    </lineage>
</organism>
<gene>
    <name evidence="3" type="ORF">RirG_190660</name>
</gene>
<dbReference type="SUPFAM" id="SSF81901">
    <property type="entry name" value="HCP-like"/>
    <property type="match status" value="4"/>
</dbReference>
<accession>A0A015IPV6</accession>
<dbReference type="PANTHER" id="PTHR11102">
    <property type="entry name" value="SEL-1-LIKE PROTEIN"/>
    <property type="match status" value="1"/>
</dbReference>
<proteinExistence type="inferred from homology"/>
<dbReference type="GO" id="GO:0004672">
    <property type="term" value="F:protein kinase activity"/>
    <property type="evidence" value="ECO:0007669"/>
    <property type="project" value="InterPro"/>
</dbReference>
<dbReference type="SUPFAM" id="SSF56112">
    <property type="entry name" value="Protein kinase-like (PK-like)"/>
    <property type="match status" value="1"/>
</dbReference>
<keyword evidence="4" id="KW-1185">Reference proteome</keyword>
<dbReference type="SMART" id="SM00671">
    <property type="entry name" value="SEL1"/>
    <property type="match status" value="15"/>
</dbReference>
<name>A0A015IPV6_RHIIW</name>